<dbReference type="OrthoDB" id="419598at2759"/>
<dbReference type="InterPro" id="IPR036291">
    <property type="entry name" value="NAD(P)-bd_dom_sf"/>
</dbReference>
<name>A0A9P8V867_9PEZI</name>
<dbReference type="Gene3D" id="3.90.25.10">
    <property type="entry name" value="UDP-galactose 4-epimerase, domain 1"/>
    <property type="match status" value="1"/>
</dbReference>
<dbReference type="SUPFAM" id="SSF51735">
    <property type="entry name" value="NAD(P)-binding Rossmann-fold domains"/>
    <property type="match status" value="1"/>
</dbReference>
<dbReference type="Pfam" id="PF05368">
    <property type="entry name" value="NmrA"/>
    <property type="match status" value="1"/>
</dbReference>
<comment type="caution">
    <text evidence="4">The sequence shown here is derived from an EMBL/GenBank/DDBJ whole genome shotgun (WGS) entry which is preliminary data.</text>
</comment>
<reference evidence="4" key="1">
    <citation type="journal article" date="2021" name="Nat. Commun.">
        <title>Genetic determinants of endophytism in the Arabidopsis root mycobiome.</title>
        <authorList>
            <person name="Mesny F."/>
            <person name="Miyauchi S."/>
            <person name="Thiergart T."/>
            <person name="Pickel B."/>
            <person name="Atanasova L."/>
            <person name="Karlsson M."/>
            <person name="Huettel B."/>
            <person name="Barry K.W."/>
            <person name="Haridas S."/>
            <person name="Chen C."/>
            <person name="Bauer D."/>
            <person name="Andreopoulos W."/>
            <person name="Pangilinan J."/>
            <person name="LaButti K."/>
            <person name="Riley R."/>
            <person name="Lipzen A."/>
            <person name="Clum A."/>
            <person name="Drula E."/>
            <person name="Henrissat B."/>
            <person name="Kohler A."/>
            <person name="Grigoriev I.V."/>
            <person name="Martin F.M."/>
            <person name="Hacquard S."/>
        </authorList>
    </citation>
    <scope>NUCLEOTIDE SEQUENCE</scope>
    <source>
        <strain evidence="4">MPI-SDFR-AT-0117</strain>
    </source>
</reference>
<dbReference type="Proteomes" id="UP000770015">
    <property type="component" value="Unassembled WGS sequence"/>
</dbReference>
<evidence type="ECO:0000313" key="4">
    <source>
        <dbReference type="EMBL" id="KAH6681030.1"/>
    </source>
</evidence>
<keyword evidence="5" id="KW-1185">Reference proteome</keyword>
<evidence type="ECO:0000256" key="2">
    <source>
        <dbReference type="ARBA" id="ARBA00023002"/>
    </source>
</evidence>
<evidence type="ECO:0000313" key="5">
    <source>
        <dbReference type="Proteomes" id="UP000770015"/>
    </source>
</evidence>
<dbReference type="InterPro" id="IPR051609">
    <property type="entry name" value="NmrA/Isoflavone_reductase-like"/>
</dbReference>
<accession>A0A9P8V867</accession>
<dbReference type="PANTHER" id="PTHR47706:SF9">
    <property type="entry name" value="NMRA-LIKE DOMAIN-CONTAINING PROTEIN-RELATED"/>
    <property type="match status" value="1"/>
</dbReference>
<protein>
    <submittedName>
        <fullName evidence="4">Isoflavone reductase</fullName>
    </submittedName>
</protein>
<dbReference type="InterPro" id="IPR045312">
    <property type="entry name" value="PCBER-like"/>
</dbReference>
<keyword evidence="1" id="KW-0521">NADP</keyword>
<dbReference type="InterPro" id="IPR008030">
    <property type="entry name" value="NmrA-like"/>
</dbReference>
<feature type="domain" description="NmrA-like" evidence="3">
    <location>
        <begin position="2"/>
        <end position="244"/>
    </location>
</feature>
<dbReference type="CDD" id="cd05259">
    <property type="entry name" value="PCBER_SDR_a"/>
    <property type="match status" value="1"/>
</dbReference>
<dbReference type="PANTHER" id="PTHR47706">
    <property type="entry name" value="NMRA-LIKE FAMILY PROTEIN"/>
    <property type="match status" value="1"/>
</dbReference>
<gene>
    <name evidence="4" type="ORF">F5X68DRAFT_277466</name>
</gene>
<sequence length="315" mass="34229">MKVFVLGASGNTGKSIIDGLNESSTPFDITALTRPSSLDSPKSQALRDAGIKVVAADLSGPQEELVAVLKGADVVISAVTTSALKEQIPLANAAKAAGVKRFVPCSFATVSAPREVMKLSEIKDDIFAHIKALYLPYTSIDVGWWHQLTSPGVPSGRLTDALVFPASEIFGNGEVPSAVTNVKDIGRFVARIIADERTLNKQVFAYGEVLTQNQIWDILERASGEQVERIYVSDEEVNKRVAAGREALAAAPDDMSKIMGLIAPEYHLSWGIRGDNTPEYAKYLGYLDARELYSDLQHTKFSEFIEAALKEKEKK</sequence>
<evidence type="ECO:0000259" key="3">
    <source>
        <dbReference type="Pfam" id="PF05368"/>
    </source>
</evidence>
<organism evidence="4 5">
    <name type="scientific">Plectosphaerella plurivora</name>
    <dbReference type="NCBI Taxonomy" id="936078"/>
    <lineage>
        <taxon>Eukaryota</taxon>
        <taxon>Fungi</taxon>
        <taxon>Dikarya</taxon>
        <taxon>Ascomycota</taxon>
        <taxon>Pezizomycotina</taxon>
        <taxon>Sordariomycetes</taxon>
        <taxon>Hypocreomycetidae</taxon>
        <taxon>Glomerellales</taxon>
        <taxon>Plectosphaerellaceae</taxon>
        <taxon>Plectosphaerella</taxon>
    </lineage>
</organism>
<keyword evidence="2" id="KW-0560">Oxidoreductase</keyword>
<dbReference type="EMBL" id="JAGSXJ010000019">
    <property type="protein sequence ID" value="KAH6681030.1"/>
    <property type="molecule type" value="Genomic_DNA"/>
</dbReference>
<proteinExistence type="predicted"/>
<dbReference type="GO" id="GO:0016491">
    <property type="term" value="F:oxidoreductase activity"/>
    <property type="evidence" value="ECO:0007669"/>
    <property type="project" value="UniProtKB-KW"/>
</dbReference>
<dbReference type="AlphaFoldDB" id="A0A9P8V867"/>
<dbReference type="Gene3D" id="3.40.50.720">
    <property type="entry name" value="NAD(P)-binding Rossmann-like Domain"/>
    <property type="match status" value="1"/>
</dbReference>
<evidence type="ECO:0000256" key="1">
    <source>
        <dbReference type="ARBA" id="ARBA00022857"/>
    </source>
</evidence>